<dbReference type="GO" id="GO:0005768">
    <property type="term" value="C:endosome"/>
    <property type="evidence" value="ECO:0007669"/>
    <property type="project" value="TreeGrafter"/>
</dbReference>
<dbReference type="Gene3D" id="1.25.40.280">
    <property type="entry name" value="alix/aip1 like domains"/>
    <property type="match status" value="1"/>
</dbReference>
<dbReference type="Gene3D" id="1.20.120.560">
    <property type="entry name" value="alix/aip1 in complex with the ypdl late domain"/>
    <property type="match status" value="1"/>
</dbReference>
<name>A0A7D9CWD7_DEKBR</name>
<dbReference type="PANTHER" id="PTHR23030:SF39">
    <property type="entry name" value="PROGRAMMED CELL DEATH 6-INTERACTING PROTEIN"/>
    <property type="match status" value="1"/>
</dbReference>
<evidence type="ECO:0000313" key="4">
    <source>
        <dbReference type="EMBL" id="VUG17377.1"/>
    </source>
</evidence>
<gene>
    <name evidence="4" type="primary">RIM20</name>
    <name evidence="4" type="ORF">DEBR0S2_05512G</name>
</gene>
<keyword evidence="5" id="KW-1185">Reference proteome</keyword>
<dbReference type="InterPro" id="IPR038499">
    <property type="entry name" value="BRO1_sf"/>
</dbReference>
<feature type="domain" description="BRO1" evidence="3">
    <location>
        <begin position="5"/>
        <end position="397"/>
    </location>
</feature>
<accession>A0A7D9CWD7</accession>
<comment type="similarity">
    <text evidence="1">Belongs to the palA/RIM20 family.</text>
</comment>
<dbReference type="Gene3D" id="1.20.140.50">
    <property type="entry name" value="alix/aip1 like domains"/>
    <property type="match status" value="1"/>
</dbReference>
<feature type="coiled-coil region" evidence="2">
    <location>
        <begin position="635"/>
        <end position="662"/>
    </location>
</feature>
<dbReference type="Pfam" id="PF03097">
    <property type="entry name" value="BRO1"/>
    <property type="match status" value="1"/>
</dbReference>
<dbReference type="PROSITE" id="PS51180">
    <property type="entry name" value="BRO1"/>
    <property type="match status" value="1"/>
</dbReference>
<dbReference type="SMART" id="SM01041">
    <property type="entry name" value="BRO1"/>
    <property type="match status" value="1"/>
</dbReference>
<dbReference type="Proteomes" id="UP000478008">
    <property type="component" value="Unassembled WGS sequence"/>
</dbReference>
<dbReference type="InterPro" id="IPR004328">
    <property type="entry name" value="BRO1_dom"/>
</dbReference>
<dbReference type="InterPro" id="IPR025304">
    <property type="entry name" value="ALIX_V_dom"/>
</dbReference>
<proteinExistence type="inferred from homology"/>
<organism evidence="4 5">
    <name type="scientific">Dekkera bruxellensis</name>
    <name type="common">Brettanomyces custersii</name>
    <dbReference type="NCBI Taxonomy" id="5007"/>
    <lineage>
        <taxon>Eukaryota</taxon>
        <taxon>Fungi</taxon>
        <taxon>Dikarya</taxon>
        <taxon>Ascomycota</taxon>
        <taxon>Saccharomycotina</taxon>
        <taxon>Pichiomycetes</taxon>
        <taxon>Pichiales</taxon>
        <taxon>Pichiaceae</taxon>
        <taxon>Brettanomyces</taxon>
    </lineage>
</organism>
<sequence>MVGENLLGVPLKRTDKVDLCKELTSVIQNEFYQPPSNFTDDLQIINELRRYTEEEQTNLKTITALKSYYIQISALSQKLPQDSLQFAWYPIFDTDGLKGKPFVSRSFLYERCCVLFLLGGMYSQLALVQNRMTSDGLKKAGIYFQYAAGCFQVLTEDQFAPSLDALPGDLRTDTLSALTYLMLASAQEIYWLKAVTDALKDTVVAKLSMQTSSFYESTALVMRKAGVFPSEWISFCRVKSLHFKAATLNRLATHLTSKEQYGEALSRLRSSSRIAGEALKIKITNEQVLKDLTDLNKVVQEELSKAERENDLIYLQDVPNEKSLPEPAKANLVKPLVSSGIIHPVKALSESAEYGKPLFKSLIPYFVVEMAAGFKEKCITYINSNVKGPLSVATKQLDDIMESLNIEYSIEVIMKPQRVPETIMKYRENITDMGGASRLDEMLSQLNSLKLRCHTELDSNWRKFNEANEEDKSLRVMYGEKRWTLQPLKEEANDILSGFKQFEQYLRESTKGDETIEQQVEELRPFLGVYTDEDALRQFIPAEKVLDLNPQFCELVMKMKNILKEIDTLKTERFKLLENVETKLDHVSVLPDVIKKYNEVQKQGEGDVNAEQLSPVVEMEITKFKDDLLAVRNSIQRQHQLLNELQKRNIEYMEQKRRLRVSPEREQALDVLSKTYHGFCEVIGNIKQGYEFYNDFSTRLGLKHEELEQHLEERYTAMKQLQRALDEQDRQFGGM</sequence>
<keyword evidence="2" id="KW-0175">Coiled coil</keyword>
<protein>
    <submittedName>
        <fullName evidence="4">DEBR0S2_05512g1_1</fullName>
    </submittedName>
</protein>
<reference evidence="4 5" key="1">
    <citation type="submission" date="2019-07" db="EMBL/GenBank/DDBJ databases">
        <authorList>
            <person name="Friedrich A."/>
            <person name="Schacherer J."/>
        </authorList>
    </citation>
    <scope>NUCLEOTIDE SEQUENCE [LARGE SCALE GENOMIC DNA]</scope>
</reference>
<dbReference type="EMBL" id="CABFWN010000002">
    <property type="protein sequence ID" value="VUG17377.1"/>
    <property type="molecule type" value="Genomic_DNA"/>
</dbReference>
<dbReference type="AlphaFoldDB" id="A0A7D9CWD7"/>
<feature type="coiled-coil region" evidence="2">
    <location>
        <begin position="704"/>
        <end position="731"/>
    </location>
</feature>
<dbReference type="PANTHER" id="PTHR23030">
    <property type="entry name" value="PCD6 INTERACTING PROTEIN-RELATED"/>
    <property type="match status" value="1"/>
</dbReference>
<dbReference type="Pfam" id="PF13949">
    <property type="entry name" value="ALIX_LYPXL_bnd"/>
    <property type="match status" value="1"/>
</dbReference>
<evidence type="ECO:0000259" key="3">
    <source>
        <dbReference type="PROSITE" id="PS51180"/>
    </source>
</evidence>
<evidence type="ECO:0000256" key="1">
    <source>
        <dbReference type="ARBA" id="ARBA00038154"/>
    </source>
</evidence>
<evidence type="ECO:0000313" key="5">
    <source>
        <dbReference type="Proteomes" id="UP000478008"/>
    </source>
</evidence>
<evidence type="ECO:0000256" key="2">
    <source>
        <dbReference type="SAM" id="Coils"/>
    </source>
</evidence>